<dbReference type="RefSeq" id="WP_047372223.1">
    <property type="nucleotide sequence ID" value="NZ_CABMNU010000005.1"/>
</dbReference>
<dbReference type="InterPro" id="IPR011067">
    <property type="entry name" value="Plasmid_toxin/cell-grow_inhib"/>
</dbReference>
<keyword evidence="5" id="KW-0805">Transcription regulation</keyword>
<keyword evidence="4" id="KW-1277">Toxin-antitoxin system</keyword>
<protein>
    <recommendedName>
        <fullName evidence="2">Toxin CcdB</fullName>
    </recommendedName>
    <alternativeName>
        <fullName evidence="8">Cytotoxic protein CcdB</fullName>
    </alternativeName>
    <alternativeName>
        <fullName evidence="7">Protein LetD</fullName>
    </alternativeName>
</protein>
<accession>A0A9P3TAE6</accession>
<proteinExistence type="inferred from homology"/>
<evidence type="ECO:0000256" key="4">
    <source>
        <dbReference type="ARBA" id="ARBA00022649"/>
    </source>
</evidence>
<dbReference type="GO" id="GO:0008657">
    <property type="term" value="F:DNA topoisomerase type II (double strand cut, ATP-hydrolyzing) inhibitor activity"/>
    <property type="evidence" value="ECO:0007669"/>
    <property type="project" value="InterPro"/>
</dbReference>
<dbReference type="Proteomes" id="UP000867740">
    <property type="component" value="Unassembled WGS sequence"/>
</dbReference>
<evidence type="ECO:0000256" key="7">
    <source>
        <dbReference type="ARBA" id="ARBA00029628"/>
    </source>
</evidence>
<evidence type="ECO:0000313" key="9">
    <source>
        <dbReference type="EMBL" id="HAT3583159.1"/>
    </source>
</evidence>
<keyword evidence="3" id="KW-0678">Repressor</keyword>
<evidence type="ECO:0000256" key="5">
    <source>
        <dbReference type="ARBA" id="ARBA00023015"/>
    </source>
</evidence>
<name>A0A9P3TAE6_KLUIN</name>
<comment type="similarity">
    <text evidence="1">Belongs to the CcdB toxin family.</text>
</comment>
<dbReference type="Pfam" id="PF01845">
    <property type="entry name" value="CcdB"/>
    <property type="match status" value="1"/>
</dbReference>
<organism evidence="9 10">
    <name type="scientific">Kluyvera intermedia</name>
    <name type="common">Enterobacter intermedius</name>
    <dbReference type="NCBI Taxonomy" id="61648"/>
    <lineage>
        <taxon>Bacteria</taxon>
        <taxon>Pseudomonadati</taxon>
        <taxon>Pseudomonadota</taxon>
        <taxon>Gammaproteobacteria</taxon>
        <taxon>Enterobacterales</taxon>
        <taxon>Enterobacteriaceae</taxon>
        <taxon>Kluyvera</taxon>
    </lineage>
</organism>
<dbReference type="GO" id="GO:0006276">
    <property type="term" value="P:plasmid maintenance"/>
    <property type="evidence" value="ECO:0007669"/>
    <property type="project" value="InterPro"/>
</dbReference>
<reference evidence="9" key="2">
    <citation type="submission" date="2020-10" db="EMBL/GenBank/DDBJ databases">
        <authorList>
            <consortium name="NCBI Pathogen Detection Project"/>
        </authorList>
    </citation>
    <scope>NUCLEOTIDE SEQUENCE</scope>
    <source>
        <strain evidence="9">CAVp300</strain>
    </source>
</reference>
<evidence type="ECO:0000256" key="6">
    <source>
        <dbReference type="ARBA" id="ARBA00023163"/>
    </source>
</evidence>
<sequence length="105" mass="11629">MEQFHAFENNGSGKNVYPFLINLQHPVANVLKHVLVAPVVELTHLAGMSPPAKICPVVEIYDKPYVVMMYMMAGISVKELGERVADLTSARAVLRDAIDFLINGY</sequence>
<dbReference type="EMBL" id="DACSUM010000030">
    <property type="protein sequence ID" value="HAT3583159.1"/>
    <property type="molecule type" value="Genomic_DNA"/>
</dbReference>
<reference evidence="9" key="1">
    <citation type="journal article" date="2018" name="Genome Biol.">
        <title>SKESA: strategic k-mer extension for scrupulous assemblies.</title>
        <authorList>
            <person name="Souvorov A."/>
            <person name="Agarwala R."/>
            <person name="Lipman D.J."/>
        </authorList>
    </citation>
    <scope>NUCLEOTIDE SEQUENCE</scope>
    <source>
        <strain evidence="9">CAVp300</strain>
    </source>
</reference>
<evidence type="ECO:0000256" key="8">
    <source>
        <dbReference type="ARBA" id="ARBA00033135"/>
    </source>
</evidence>
<dbReference type="InterPro" id="IPR002712">
    <property type="entry name" value="CcdB"/>
</dbReference>
<dbReference type="SUPFAM" id="SSF50118">
    <property type="entry name" value="Cell growth inhibitor/plasmid maintenance toxic component"/>
    <property type="match status" value="1"/>
</dbReference>
<evidence type="ECO:0000256" key="3">
    <source>
        <dbReference type="ARBA" id="ARBA00022491"/>
    </source>
</evidence>
<dbReference type="Gene3D" id="2.30.30.110">
    <property type="match status" value="1"/>
</dbReference>
<evidence type="ECO:0000256" key="2">
    <source>
        <dbReference type="ARBA" id="ARBA00015075"/>
    </source>
</evidence>
<comment type="caution">
    <text evidence="9">The sequence shown here is derived from an EMBL/GenBank/DDBJ whole genome shotgun (WGS) entry which is preliminary data.</text>
</comment>
<gene>
    <name evidence="9" type="ORF">I8531_003489</name>
</gene>
<dbReference type="AlphaFoldDB" id="A0A9P3TAE6"/>
<evidence type="ECO:0000313" key="10">
    <source>
        <dbReference type="Proteomes" id="UP000867740"/>
    </source>
</evidence>
<evidence type="ECO:0000256" key="1">
    <source>
        <dbReference type="ARBA" id="ARBA00005230"/>
    </source>
</evidence>
<keyword evidence="6" id="KW-0804">Transcription</keyword>